<keyword evidence="2" id="KW-1185">Reference proteome</keyword>
<reference evidence="1 2" key="1">
    <citation type="submission" date="2018-02" db="EMBL/GenBank/DDBJ databases">
        <authorList>
            <person name="Cohen D.B."/>
            <person name="Kent A.D."/>
        </authorList>
    </citation>
    <scope>NUCLEOTIDE SEQUENCE [LARGE SCALE GENOMIC DNA]</scope>
    <source>
        <strain evidence="1">1</strain>
    </source>
</reference>
<organism evidence="1 2">
    <name type="scientific">Micropruina glycogenica</name>
    <dbReference type="NCBI Taxonomy" id="75385"/>
    <lineage>
        <taxon>Bacteria</taxon>
        <taxon>Bacillati</taxon>
        <taxon>Actinomycetota</taxon>
        <taxon>Actinomycetes</taxon>
        <taxon>Propionibacteriales</taxon>
        <taxon>Nocardioidaceae</taxon>
        <taxon>Micropruina</taxon>
    </lineage>
</organism>
<sequence>MTASQDMLFDTEQLAREAVAATPWEGRCPLRYTTDFYTPAELDAALARWNAQYGNFGSYPFSHMWHPAIASKPLLLEHHQLHLYHADGRCDLHLYGTASPGRDQANHDHTQQPLPGSTMSQAICTSCRWHHIDPDESAAVEAWHDHAMPGWRSLPVMPNKIRVTRHGPHGTKKIAEWVQAHYPPHWLIDGAPILTERNPKGTRAVPGYSPLGGYDITAPAAKAT</sequence>
<evidence type="ECO:0000313" key="1">
    <source>
        <dbReference type="EMBL" id="SPD85891.1"/>
    </source>
</evidence>
<dbReference type="Pfam" id="PF19876">
    <property type="entry name" value="DUF6349"/>
    <property type="match status" value="1"/>
</dbReference>
<name>A0A2N9JCP2_9ACTN</name>
<dbReference type="Proteomes" id="UP000238164">
    <property type="component" value="Chromosome 1"/>
</dbReference>
<dbReference type="OrthoDB" id="4087418at2"/>
<dbReference type="EMBL" id="LT985188">
    <property type="protein sequence ID" value="SPD85891.1"/>
    <property type="molecule type" value="Genomic_DNA"/>
</dbReference>
<dbReference type="KEGG" id="mgg:MPLG2_0855"/>
<proteinExistence type="predicted"/>
<accession>A0A2N9JCP2</accession>
<dbReference type="InterPro" id="IPR045930">
    <property type="entry name" value="DUF6349"/>
</dbReference>
<dbReference type="AlphaFoldDB" id="A0A2N9JCP2"/>
<gene>
    <name evidence="1" type="ORF">MPLG2_0855</name>
</gene>
<dbReference type="RefSeq" id="WP_105185018.1">
    <property type="nucleotide sequence ID" value="NZ_BAAAGO010000041.1"/>
</dbReference>
<protein>
    <submittedName>
        <fullName evidence="1">Uncharacterized protein</fullName>
    </submittedName>
</protein>
<evidence type="ECO:0000313" key="2">
    <source>
        <dbReference type="Proteomes" id="UP000238164"/>
    </source>
</evidence>